<proteinExistence type="predicted"/>
<protein>
    <submittedName>
        <fullName evidence="1">Uncharacterized protein</fullName>
    </submittedName>
</protein>
<evidence type="ECO:0000313" key="1">
    <source>
        <dbReference type="EMBL" id="KLJ07492.1"/>
    </source>
</evidence>
<accession>A0A0H1B906</accession>
<evidence type="ECO:0000313" key="2">
    <source>
        <dbReference type="Proteomes" id="UP000053573"/>
    </source>
</evidence>
<reference evidence="2" key="1">
    <citation type="journal article" date="2015" name="PLoS Genet.">
        <title>The dynamic genome and transcriptome of the human fungal pathogen Blastomyces and close relative Emmonsia.</title>
        <authorList>
            <person name="Munoz J.F."/>
            <person name="Gauthier G.M."/>
            <person name="Desjardins C.A."/>
            <person name="Gallo J.E."/>
            <person name="Holder J."/>
            <person name="Sullivan T.D."/>
            <person name="Marty A.J."/>
            <person name="Carmen J.C."/>
            <person name="Chen Z."/>
            <person name="Ding L."/>
            <person name="Gujja S."/>
            <person name="Magrini V."/>
            <person name="Misas E."/>
            <person name="Mitreva M."/>
            <person name="Priest M."/>
            <person name="Saif S."/>
            <person name="Whiston E.A."/>
            <person name="Young S."/>
            <person name="Zeng Q."/>
            <person name="Goldman W.E."/>
            <person name="Mardis E.R."/>
            <person name="Taylor J.W."/>
            <person name="McEwen J.G."/>
            <person name="Clay O.K."/>
            <person name="Klein B.S."/>
            <person name="Cuomo C.A."/>
        </authorList>
    </citation>
    <scope>NUCLEOTIDE SEQUENCE [LARGE SCALE GENOMIC DNA]</scope>
    <source>
        <strain evidence="2">UAMH 139</strain>
    </source>
</reference>
<dbReference type="Proteomes" id="UP000053573">
    <property type="component" value="Unassembled WGS sequence"/>
</dbReference>
<keyword evidence="2" id="KW-1185">Reference proteome</keyword>
<sequence length="93" mass="10491">MGVIFSVSDLIIAVEGSELSKNRHHRSQGQPSKFSNSRPLVPDTALLLLWCNRSHVFAPRWTIEDRLLGSRRRWRATPCDIPPTLLPISSSDV</sequence>
<organism evidence="1 2">
    <name type="scientific">Blastomyces silverae</name>
    <dbReference type="NCBI Taxonomy" id="2060906"/>
    <lineage>
        <taxon>Eukaryota</taxon>
        <taxon>Fungi</taxon>
        <taxon>Dikarya</taxon>
        <taxon>Ascomycota</taxon>
        <taxon>Pezizomycotina</taxon>
        <taxon>Eurotiomycetes</taxon>
        <taxon>Eurotiomycetidae</taxon>
        <taxon>Onygenales</taxon>
        <taxon>Ajellomycetaceae</taxon>
        <taxon>Blastomyces</taxon>
    </lineage>
</organism>
<dbReference type="EMBL" id="LDEV01002808">
    <property type="protein sequence ID" value="KLJ07492.1"/>
    <property type="molecule type" value="Genomic_DNA"/>
</dbReference>
<name>A0A0H1B906_9EURO</name>
<comment type="caution">
    <text evidence="1">The sequence shown here is derived from an EMBL/GenBank/DDBJ whole genome shotgun (WGS) entry which is preliminary data.</text>
</comment>
<gene>
    <name evidence="1" type="ORF">EMPG_17008</name>
</gene>
<dbReference type="AlphaFoldDB" id="A0A0H1B906"/>